<sequence length="53" mass="5788">MALALVRTLGLELTRFKCINRAAQPPITPSNDRRSVRRIVRDNLGGLGKVGSV</sequence>
<dbReference type="Proteomes" id="UP000076738">
    <property type="component" value="Unassembled WGS sequence"/>
</dbReference>
<dbReference type="EMBL" id="KV417378">
    <property type="protein sequence ID" value="KZO89598.1"/>
    <property type="molecule type" value="Genomic_DNA"/>
</dbReference>
<evidence type="ECO:0000313" key="2">
    <source>
        <dbReference type="Proteomes" id="UP000076738"/>
    </source>
</evidence>
<organism evidence="1 2">
    <name type="scientific">Calocera viscosa (strain TUFC12733)</name>
    <dbReference type="NCBI Taxonomy" id="1330018"/>
    <lineage>
        <taxon>Eukaryota</taxon>
        <taxon>Fungi</taxon>
        <taxon>Dikarya</taxon>
        <taxon>Basidiomycota</taxon>
        <taxon>Agaricomycotina</taxon>
        <taxon>Dacrymycetes</taxon>
        <taxon>Dacrymycetales</taxon>
        <taxon>Dacrymycetaceae</taxon>
        <taxon>Calocera</taxon>
    </lineage>
</organism>
<name>A0A167FKS3_CALVF</name>
<gene>
    <name evidence="1" type="ORF">CALVIDRAFT_543448</name>
</gene>
<reference evidence="1 2" key="1">
    <citation type="journal article" date="2016" name="Mol. Biol. Evol.">
        <title>Comparative Genomics of Early-Diverging Mushroom-Forming Fungi Provides Insights into the Origins of Lignocellulose Decay Capabilities.</title>
        <authorList>
            <person name="Nagy L.G."/>
            <person name="Riley R."/>
            <person name="Tritt A."/>
            <person name="Adam C."/>
            <person name="Daum C."/>
            <person name="Floudas D."/>
            <person name="Sun H."/>
            <person name="Yadav J.S."/>
            <person name="Pangilinan J."/>
            <person name="Larsson K.H."/>
            <person name="Matsuura K."/>
            <person name="Barry K."/>
            <person name="Labutti K."/>
            <person name="Kuo R."/>
            <person name="Ohm R.A."/>
            <person name="Bhattacharya S.S."/>
            <person name="Shirouzu T."/>
            <person name="Yoshinaga Y."/>
            <person name="Martin F.M."/>
            <person name="Grigoriev I.V."/>
            <person name="Hibbett D.S."/>
        </authorList>
    </citation>
    <scope>NUCLEOTIDE SEQUENCE [LARGE SCALE GENOMIC DNA]</scope>
    <source>
        <strain evidence="1 2">TUFC12733</strain>
    </source>
</reference>
<keyword evidence="2" id="KW-1185">Reference proteome</keyword>
<dbReference type="AlphaFoldDB" id="A0A167FKS3"/>
<accession>A0A167FKS3</accession>
<protein>
    <submittedName>
        <fullName evidence="1">Uncharacterized protein</fullName>
    </submittedName>
</protein>
<proteinExistence type="predicted"/>
<evidence type="ECO:0000313" key="1">
    <source>
        <dbReference type="EMBL" id="KZO89598.1"/>
    </source>
</evidence>